<protein>
    <submittedName>
        <fullName evidence="2">Uncharacterized protein</fullName>
    </submittedName>
</protein>
<feature type="compositionally biased region" description="Polar residues" evidence="1">
    <location>
        <begin position="248"/>
        <end position="269"/>
    </location>
</feature>
<name>A0A024GJC6_9STRA</name>
<reference evidence="2 3" key="1">
    <citation type="submission" date="2012-05" db="EMBL/GenBank/DDBJ databases">
        <title>Recombination and specialization in a pathogen metapopulation.</title>
        <authorList>
            <person name="Gardiner A."/>
            <person name="Kemen E."/>
            <person name="Schultz-Larsen T."/>
            <person name="MacLean D."/>
            <person name="Van Oosterhout C."/>
            <person name="Jones J.D.G."/>
        </authorList>
    </citation>
    <scope>NUCLEOTIDE SEQUENCE [LARGE SCALE GENOMIC DNA]</scope>
    <source>
        <strain evidence="2 3">Ac Nc2</strain>
    </source>
</reference>
<sequence>MKYIAVQLIGVIAFIMINSSRQMGKKKNGKGKVRMKMTDETRSKFKEEYWKYQTEIYILGMRVDPAKIKLDNAHVENCKGKRRLNLLQIMEGQYVCAWLHTNLDNDGLTVKDTKDQIDQLGKILNPKDETFEASSDDTSASTSFSTSASTSVSTSASTYVPPFNKPPPMRILIREYIKFRVILQHSYKKDDIFYDDETYEKLYPPSDPKNPYAINEGVKSSSENKEKQLREEPVIKTHEDEDLDKLPTPSTRLHTTSATASKNNIKSSK</sequence>
<proteinExistence type="predicted"/>
<organism evidence="2 3">
    <name type="scientific">Albugo candida</name>
    <dbReference type="NCBI Taxonomy" id="65357"/>
    <lineage>
        <taxon>Eukaryota</taxon>
        <taxon>Sar</taxon>
        <taxon>Stramenopiles</taxon>
        <taxon>Oomycota</taxon>
        <taxon>Peronosporomycetes</taxon>
        <taxon>Albuginales</taxon>
        <taxon>Albuginaceae</taxon>
        <taxon>Albugo</taxon>
    </lineage>
</organism>
<evidence type="ECO:0000313" key="3">
    <source>
        <dbReference type="Proteomes" id="UP000053237"/>
    </source>
</evidence>
<gene>
    <name evidence="2" type="ORF">BN9_073330</name>
</gene>
<accession>A0A024GJC6</accession>
<feature type="region of interest" description="Disordered" evidence="1">
    <location>
        <begin position="204"/>
        <end position="269"/>
    </location>
</feature>
<feature type="compositionally biased region" description="Low complexity" evidence="1">
    <location>
        <begin position="136"/>
        <end position="157"/>
    </location>
</feature>
<dbReference type="Proteomes" id="UP000053237">
    <property type="component" value="Unassembled WGS sequence"/>
</dbReference>
<feature type="region of interest" description="Disordered" evidence="1">
    <location>
        <begin position="128"/>
        <end position="157"/>
    </location>
</feature>
<comment type="caution">
    <text evidence="2">The sequence shown here is derived from an EMBL/GenBank/DDBJ whole genome shotgun (WGS) entry which is preliminary data.</text>
</comment>
<evidence type="ECO:0000313" key="2">
    <source>
        <dbReference type="EMBL" id="CCI46404.1"/>
    </source>
</evidence>
<dbReference type="AlphaFoldDB" id="A0A024GJC6"/>
<evidence type="ECO:0000256" key="1">
    <source>
        <dbReference type="SAM" id="MobiDB-lite"/>
    </source>
</evidence>
<dbReference type="InParanoid" id="A0A024GJC6"/>
<dbReference type="EMBL" id="CAIX01000125">
    <property type="protein sequence ID" value="CCI46404.1"/>
    <property type="molecule type" value="Genomic_DNA"/>
</dbReference>
<keyword evidence="3" id="KW-1185">Reference proteome</keyword>
<feature type="compositionally biased region" description="Basic and acidic residues" evidence="1">
    <location>
        <begin position="222"/>
        <end position="239"/>
    </location>
</feature>